<protein>
    <submittedName>
        <fullName evidence="2">Uncharacterized protein</fullName>
    </submittedName>
</protein>
<dbReference type="InterPro" id="IPR031410">
    <property type="entry name" value="SAXO4"/>
</dbReference>
<gene>
    <name evidence="2" type="ORF">KUTeg_006663</name>
</gene>
<dbReference type="Proteomes" id="UP001217089">
    <property type="component" value="Unassembled WGS sequence"/>
</dbReference>
<keyword evidence="3" id="KW-1185">Reference proteome</keyword>
<name>A0ABQ9FAY7_TEGGR</name>
<reference evidence="2 3" key="1">
    <citation type="submission" date="2022-12" db="EMBL/GenBank/DDBJ databases">
        <title>Chromosome-level genome of Tegillarca granosa.</title>
        <authorList>
            <person name="Kim J."/>
        </authorList>
    </citation>
    <scope>NUCLEOTIDE SEQUENCE [LARGE SCALE GENOMIC DNA]</scope>
    <source>
        <strain evidence="2">Teg-2019</strain>
        <tissue evidence="2">Adductor muscle</tissue>
    </source>
</reference>
<evidence type="ECO:0000313" key="2">
    <source>
        <dbReference type="EMBL" id="KAJ8314513.1"/>
    </source>
</evidence>
<proteinExistence type="predicted"/>
<accession>A0ABQ9FAY7</accession>
<feature type="compositionally biased region" description="Polar residues" evidence="1">
    <location>
        <begin position="35"/>
        <end position="57"/>
    </location>
</feature>
<sequence>MDNFKGQQRPDMSEADRFGPDPTPVGQDREGHTRGSVQTQKPDGFTKSTSVHSYGPDIQTTATLRRLEPYVARSIKARDVFYDDHTHDTKMHQSMMMA</sequence>
<dbReference type="EMBL" id="JARBDR010000337">
    <property type="protein sequence ID" value="KAJ8314513.1"/>
    <property type="molecule type" value="Genomic_DNA"/>
</dbReference>
<dbReference type="PANTHER" id="PTHR34349:SF1">
    <property type="entry name" value="PROTEIN PHOSPHATASE 1 REGULATORY SUBUNIT 32"/>
    <property type="match status" value="1"/>
</dbReference>
<organism evidence="2 3">
    <name type="scientific">Tegillarca granosa</name>
    <name type="common">Malaysian cockle</name>
    <name type="synonym">Anadara granosa</name>
    <dbReference type="NCBI Taxonomy" id="220873"/>
    <lineage>
        <taxon>Eukaryota</taxon>
        <taxon>Metazoa</taxon>
        <taxon>Spiralia</taxon>
        <taxon>Lophotrochozoa</taxon>
        <taxon>Mollusca</taxon>
        <taxon>Bivalvia</taxon>
        <taxon>Autobranchia</taxon>
        <taxon>Pteriomorphia</taxon>
        <taxon>Arcoida</taxon>
        <taxon>Arcoidea</taxon>
        <taxon>Arcidae</taxon>
        <taxon>Tegillarca</taxon>
    </lineage>
</organism>
<dbReference type="Pfam" id="PF15691">
    <property type="entry name" value="PPP1R32"/>
    <property type="match status" value="1"/>
</dbReference>
<feature type="region of interest" description="Disordered" evidence="1">
    <location>
        <begin position="1"/>
        <end position="57"/>
    </location>
</feature>
<evidence type="ECO:0000313" key="3">
    <source>
        <dbReference type="Proteomes" id="UP001217089"/>
    </source>
</evidence>
<comment type="caution">
    <text evidence="2">The sequence shown here is derived from an EMBL/GenBank/DDBJ whole genome shotgun (WGS) entry which is preliminary data.</text>
</comment>
<evidence type="ECO:0000256" key="1">
    <source>
        <dbReference type="SAM" id="MobiDB-lite"/>
    </source>
</evidence>
<dbReference type="PANTHER" id="PTHR34349">
    <property type="entry name" value="PROTEIN PHOSPHATASE 1 REGULATORY SUBUNIT 32"/>
    <property type="match status" value="1"/>
</dbReference>